<evidence type="ECO:0000256" key="1">
    <source>
        <dbReference type="SAM" id="SignalP"/>
    </source>
</evidence>
<proteinExistence type="predicted"/>
<dbReference type="EMBL" id="CP053084">
    <property type="protein sequence ID" value="QJR30019.1"/>
    <property type="molecule type" value="Genomic_DNA"/>
</dbReference>
<dbReference type="RefSeq" id="WP_171099775.1">
    <property type="nucleotide sequence ID" value="NZ_CP053084.1"/>
</dbReference>
<keyword evidence="3" id="KW-1185">Reference proteome</keyword>
<sequence length="169" mass="19009">MKKIQKIMASSALVLFANSSWATEVEEQTLLKNLAYGQLIELNQYSSGQQKGLMLRLFATPARDETCGLETGATCKNNHLITVATFDELPEVQVHTLQAKGEFVKADWVVPKTPETTVDQAELVLTFREYHRFSTRANPKLPKKVFQVNLKITSARVEEVLLTKQVSNQ</sequence>
<gene>
    <name evidence="2" type="ORF">HKT17_10025</name>
</gene>
<organism evidence="2 3">
    <name type="scientific">Limnobacter profundi</name>
    <dbReference type="NCBI Taxonomy" id="2732163"/>
    <lineage>
        <taxon>Bacteria</taxon>
        <taxon>Pseudomonadati</taxon>
        <taxon>Pseudomonadota</taxon>
        <taxon>Betaproteobacteria</taxon>
        <taxon>Burkholderiales</taxon>
        <taxon>Burkholderiaceae</taxon>
        <taxon>Limnobacter</taxon>
    </lineage>
</organism>
<feature type="chain" id="PRO_5045462374" evidence="1">
    <location>
        <begin position="23"/>
        <end position="169"/>
    </location>
</feature>
<protein>
    <submittedName>
        <fullName evidence="2">Uncharacterized protein</fullName>
    </submittedName>
</protein>
<feature type="signal peptide" evidence="1">
    <location>
        <begin position="1"/>
        <end position="22"/>
    </location>
</feature>
<evidence type="ECO:0000313" key="3">
    <source>
        <dbReference type="Proteomes" id="UP000501130"/>
    </source>
</evidence>
<evidence type="ECO:0000313" key="2">
    <source>
        <dbReference type="EMBL" id="QJR30019.1"/>
    </source>
</evidence>
<dbReference type="Proteomes" id="UP000501130">
    <property type="component" value="Chromosome"/>
</dbReference>
<reference evidence="2 3" key="1">
    <citation type="submission" date="2020-05" db="EMBL/GenBank/DDBJ databases">
        <title>Compete genome of Limnobacter sp. SAORIC-580.</title>
        <authorList>
            <person name="Song J."/>
            <person name="Cho J.-C."/>
        </authorList>
    </citation>
    <scope>NUCLEOTIDE SEQUENCE [LARGE SCALE GENOMIC DNA]</scope>
    <source>
        <strain evidence="2 3">SAORIC-580</strain>
    </source>
</reference>
<accession>A0ABX6N6H2</accession>
<name>A0ABX6N6H2_9BURK</name>
<keyword evidence="1" id="KW-0732">Signal</keyword>